<reference evidence="8 9" key="1">
    <citation type="journal article" date="2018" name="Sci. Rep.">
        <title>Raphidocelis subcapitata (=Pseudokirchneriella subcapitata) provides an insight into genome evolution and environmental adaptations in the Sphaeropleales.</title>
        <authorList>
            <person name="Suzuki S."/>
            <person name="Yamaguchi H."/>
            <person name="Nakajima N."/>
            <person name="Kawachi M."/>
        </authorList>
    </citation>
    <scope>NUCLEOTIDE SEQUENCE [LARGE SCALE GENOMIC DNA]</scope>
    <source>
        <strain evidence="8 9">NIES-35</strain>
    </source>
</reference>
<comment type="caution">
    <text evidence="8">The sequence shown here is derived from an EMBL/GenBank/DDBJ whole genome shotgun (WGS) entry which is preliminary data.</text>
</comment>
<dbReference type="GO" id="GO:0070740">
    <property type="term" value="F:tubulin-glutamic acid ligase activity"/>
    <property type="evidence" value="ECO:0007669"/>
    <property type="project" value="TreeGrafter"/>
</dbReference>
<dbReference type="PANTHER" id="PTHR12241">
    <property type="entry name" value="TUBULIN POLYGLUTAMYLASE"/>
    <property type="match status" value="1"/>
</dbReference>
<dbReference type="OrthoDB" id="202825at2759"/>
<dbReference type="InParanoid" id="A0A2V0NQM9"/>
<keyword evidence="3" id="KW-0067">ATP-binding</keyword>
<feature type="signal peptide" evidence="7">
    <location>
        <begin position="1"/>
        <end position="19"/>
    </location>
</feature>
<dbReference type="AlphaFoldDB" id="A0A2V0NQM9"/>
<dbReference type="Proteomes" id="UP000247498">
    <property type="component" value="Unassembled WGS sequence"/>
</dbReference>
<evidence type="ECO:0000256" key="7">
    <source>
        <dbReference type="SAM" id="SignalP"/>
    </source>
</evidence>
<comment type="catalytic activity">
    <reaction evidence="5">
        <text>L-glutamyl-[protein] + L-glutamate + ATP = gamma-L-glutamyl-L-glutamyl-[protein] + ADP + phosphate + H(+)</text>
        <dbReference type="Rhea" id="RHEA:60144"/>
        <dbReference type="Rhea" id="RHEA-COMP:10208"/>
        <dbReference type="Rhea" id="RHEA-COMP:15517"/>
        <dbReference type="ChEBI" id="CHEBI:15378"/>
        <dbReference type="ChEBI" id="CHEBI:29973"/>
        <dbReference type="ChEBI" id="CHEBI:29985"/>
        <dbReference type="ChEBI" id="CHEBI:30616"/>
        <dbReference type="ChEBI" id="CHEBI:43474"/>
        <dbReference type="ChEBI" id="CHEBI:143622"/>
        <dbReference type="ChEBI" id="CHEBI:456216"/>
    </reaction>
    <physiologicalReaction direction="left-to-right" evidence="5">
        <dbReference type="Rhea" id="RHEA:60145"/>
    </physiologicalReaction>
</comment>
<keyword evidence="7" id="KW-0732">Signal</keyword>
<evidence type="ECO:0000256" key="5">
    <source>
        <dbReference type="ARBA" id="ARBA00049274"/>
    </source>
</evidence>
<keyword evidence="2" id="KW-0547">Nucleotide-binding</keyword>
<dbReference type="Gene3D" id="3.30.470.20">
    <property type="entry name" value="ATP-grasp fold, B domain"/>
    <property type="match status" value="1"/>
</dbReference>
<dbReference type="GO" id="GO:0005524">
    <property type="term" value="F:ATP binding"/>
    <property type="evidence" value="ECO:0007669"/>
    <property type="project" value="UniProtKB-KW"/>
</dbReference>
<accession>A0A2V0NQM9</accession>
<dbReference type="EMBL" id="BDRX01000002">
    <property type="protein sequence ID" value="GBF87853.1"/>
    <property type="molecule type" value="Genomic_DNA"/>
</dbReference>
<dbReference type="InterPro" id="IPR004344">
    <property type="entry name" value="TTL/TTLL_fam"/>
</dbReference>
<dbReference type="PROSITE" id="PS51221">
    <property type="entry name" value="TTL"/>
    <property type="match status" value="1"/>
</dbReference>
<protein>
    <recommendedName>
        <fullName evidence="4">Tubulin--tyrosine ligase-like protein 5</fullName>
    </recommendedName>
</protein>
<feature type="region of interest" description="Disordered" evidence="6">
    <location>
        <begin position="222"/>
        <end position="265"/>
    </location>
</feature>
<sequence>MRLSLSSSPLLLFAARAQAFRTAGFRPARGQGWSVLWGRPGDVLAEETLRALGPFQRVNHFPGTWEMGRKDRLYRSIAAARRAKGGSAFDIVPRFFLLPTDEGAFRTELAHNPGHTYIAKPVASSRGRGVRVLPDAAAALAAGRLAGECVVQRYIEDPLLIDGFKFDLRLYVAVTSLDPLRVYVHEQGLARFASRQYSSSAASYCQRRRHLTNCAVNRCCPGRRQSGPKPPQGADQGAGGAGDCSSSSDEEEEGPGGSGSSGGAASKWSLARLRRRLEADGASWGAVWEQVCDLAAKALIAAEPRLGVCARAASHHRGSFFELFGMDVLLDARLRAWLLEFNTTPSLRVESRVDARVKGAVVADLL</sequence>
<feature type="chain" id="PRO_5016155453" description="Tubulin--tyrosine ligase-like protein 5" evidence="7">
    <location>
        <begin position="20"/>
        <end position="366"/>
    </location>
</feature>
<dbReference type="PANTHER" id="PTHR12241:SF145">
    <property type="entry name" value="TUBULIN POLYGLUTAMYLASE TTLL5"/>
    <property type="match status" value="1"/>
</dbReference>
<evidence type="ECO:0000256" key="6">
    <source>
        <dbReference type="SAM" id="MobiDB-lite"/>
    </source>
</evidence>
<evidence type="ECO:0000256" key="1">
    <source>
        <dbReference type="ARBA" id="ARBA00022598"/>
    </source>
</evidence>
<evidence type="ECO:0000256" key="3">
    <source>
        <dbReference type="ARBA" id="ARBA00022840"/>
    </source>
</evidence>
<name>A0A2V0NQM9_9CHLO</name>
<organism evidence="8 9">
    <name type="scientific">Raphidocelis subcapitata</name>
    <dbReference type="NCBI Taxonomy" id="307507"/>
    <lineage>
        <taxon>Eukaryota</taxon>
        <taxon>Viridiplantae</taxon>
        <taxon>Chlorophyta</taxon>
        <taxon>core chlorophytes</taxon>
        <taxon>Chlorophyceae</taxon>
        <taxon>CS clade</taxon>
        <taxon>Sphaeropleales</taxon>
        <taxon>Selenastraceae</taxon>
        <taxon>Raphidocelis</taxon>
    </lineage>
</organism>
<dbReference type="Pfam" id="PF03133">
    <property type="entry name" value="TTL"/>
    <property type="match status" value="2"/>
</dbReference>
<dbReference type="GO" id="GO:0000226">
    <property type="term" value="P:microtubule cytoskeleton organization"/>
    <property type="evidence" value="ECO:0007669"/>
    <property type="project" value="TreeGrafter"/>
</dbReference>
<gene>
    <name evidence="8" type="ORF">Rsub_00565</name>
</gene>
<dbReference type="GO" id="GO:0036064">
    <property type="term" value="C:ciliary basal body"/>
    <property type="evidence" value="ECO:0007669"/>
    <property type="project" value="TreeGrafter"/>
</dbReference>
<evidence type="ECO:0000313" key="9">
    <source>
        <dbReference type="Proteomes" id="UP000247498"/>
    </source>
</evidence>
<evidence type="ECO:0000256" key="4">
    <source>
        <dbReference type="ARBA" id="ARBA00041448"/>
    </source>
</evidence>
<dbReference type="SUPFAM" id="SSF56059">
    <property type="entry name" value="Glutathione synthetase ATP-binding domain-like"/>
    <property type="match status" value="1"/>
</dbReference>
<keyword evidence="1" id="KW-0436">Ligase</keyword>
<evidence type="ECO:0000256" key="2">
    <source>
        <dbReference type="ARBA" id="ARBA00022741"/>
    </source>
</evidence>
<evidence type="ECO:0000313" key="8">
    <source>
        <dbReference type="EMBL" id="GBF87853.1"/>
    </source>
</evidence>
<dbReference type="STRING" id="307507.A0A2V0NQM9"/>
<dbReference type="GO" id="GO:0015631">
    <property type="term" value="F:tubulin binding"/>
    <property type="evidence" value="ECO:0007669"/>
    <property type="project" value="TreeGrafter"/>
</dbReference>
<keyword evidence="9" id="KW-1185">Reference proteome</keyword>
<proteinExistence type="predicted"/>